<evidence type="ECO:0000256" key="7">
    <source>
        <dbReference type="ARBA" id="ARBA00022989"/>
    </source>
</evidence>
<evidence type="ECO:0000256" key="1">
    <source>
        <dbReference type="ARBA" id="ARBA00004123"/>
    </source>
</evidence>
<evidence type="ECO:0000256" key="14">
    <source>
        <dbReference type="RuleBase" id="RU364146"/>
    </source>
</evidence>
<dbReference type="Pfam" id="PF12352">
    <property type="entry name" value="V-SNARE_C"/>
    <property type="match status" value="1"/>
</dbReference>
<keyword evidence="9 15" id="KW-0175">Coiled coil</keyword>
<sequence length="406" mass="45272">MDPAQNTSAGIGGSGSNGTIRYQTNDGTSTVADDSKENLSQVINSIEKTLGVLHQLHLTVTSFTPASQLHLLQRLNSLVMELDNMTKLSEKCNIQVPMEVLNLIDDGKNPDEFTKDVLNSCIARNQVTKGKTDAFKDLRKHILEELEQTFPDEVDMYREIRASSAAEAKRLAQSQSVLPNGDAKMSDVFEGYERQYCELSTNLSRKCHSASVLSDGEDKKGKIAEIKSGIDEADVLIRKMDLEARSLQPSAKAVCLSKLREYKSDLNQLKKEFKRVSSADAKQSSREELMESGMADLHAVSADQRGRLAMSVERLDQSSDRIRESRRLMLETEEVGISIVQDLSQQRQTLLHAHNKLHGVDDAIDKSKKVLTAMSRRMTRNKWIVTSVIVALILAIILIISYKLSH</sequence>
<evidence type="ECO:0000256" key="4">
    <source>
        <dbReference type="ARBA" id="ARBA00022448"/>
    </source>
</evidence>
<comment type="subunit">
    <text evidence="14">Component of the Mediator complex.</text>
</comment>
<dbReference type="InterPro" id="IPR010989">
    <property type="entry name" value="SNARE"/>
</dbReference>
<dbReference type="GO" id="GO:0012507">
    <property type="term" value="C:ER to Golgi transport vesicle membrane"/>
    <property type="evidence" value="ECO:0007669"/>
    <property type="project" value="TreeGrafter"/>
</dbReference>
<dbReference type="CDD" id="cd15862">
    <property type="entry name" value="SNARE_Vti1"/>
    <property type="match status" value="1"/>
</dbReference>
<evidence type="ECO:0000256" key="15">
    <source>
        <dbReference type="SAM" id="Coils"/>
    </source>
</evidence>
<feature type="coiled-coil region" evidence="15">
    <location>
        <begin position="252"/>
        <end position="279"/>
    </location>
</feature>
<feature type="transmembrane region" description="Helical" evidence="17">
    <location>
        <begin position="383"/>
        <end position="402"/>
    </location>
</feature>
<dbReference type="GO" id="GO:0031902">
    <property type="term" value="C:late endosome membrane"/>
    <property type="evidence" value="ECO:0007669"/>
    <property type="project" value="TreeGrafter"/>
</dbReference>
<reference evidence="19" key="1">
    <citation type="submission" date="2021-01" db="EMBL/GenBank/DDBJ databases">
        <authorList>
            <person name="Bezrukov I."/>
        </authorList>
    </citation>
    <scope>NUCLEOTIDE SEQUENCE</scope>
</reference>
<dbReference type="InterPro" id="IPR019145">
    <property type="entry name" value="Mediator_Med10"/>
</dbReference>
<dbReference type="Pfam" id="PF05008">
    <property type="entry name" value="V-SNARE"/>
    <property type="match status" value="1"/>
</dbReference>
<evidence type="ECO:0000256" key="9">
    <source>
        <dbReference type="ARBA" id="ARBA00023054"/>
    </source>
</evidence>
<comment type="function">
    <text evidence="14">Component of the Mediator complex, a coactivator involved in the regulated transcription of nearly all RNA polymerase II-dependent genes. Mediator functions as a bridge to convey information from gene-specific regulatory proteins to the basal RNA polymerase II transcription machinery. Mediator is recruited to promoters by direct interactions with regulatory proteins and serves as a scaffold for the assembly of a functional preinitiation complex with RNA polymerase II and the general transcription factors.</text>
</comment>
<dbReference type="SUPFAM" id="SSF58038">
    <property type="entry name" value="SNARE fusion complex"/>
    <property type="match status" value="1"/>
</dbReference>
<evidence type="ECO:0000256" key="8">
    <source>
        <dbReference type="ARBA" id="ARBA00023015"/>
    </source>
</evidence>
<dbReference type="GO" id="GO:0005789">
    <property type="term" value="C:endoplasmic reticulum membrane"/>
    <property type="evidence" value="ECO:0007669"/>
    <property type="project" value="TreeGrafter"/>
</dbReference>
<dbReference type="GO" id="GO:0016592">
    <property type="term" value="C:mediator complex"/>
    <property type="evidence" value="ECO:0007669"/>
    <property type="project" value="InterPro"/>
</dbReference>
<dbReference type="GO" id="GO:0000149">
    <property type="term" value="F:SNARE binding"/>
    <property type="evidence" value="ECO:0007669"/>
    <property type="project" value="TreeGrafter"/>
</dbReference>
<keyword evidence="7 17" id="KW-1133">Transmembrane helix</keyword>
<keyword evidence="11 14" id="KW-0804">Transcription</keyword>
<feature type="domain" description="Vesicle transport v-SNARE N-terminal" evidence="18">
    <location>
        <begin position="185"/>
        <end position="276"/>
    </location>
</feature>
<comment type="similarity">
    <text evidence="3">Belongs to the VTI1 family.</text>
</comment>
<dbReference type="GO" id="GO:0003712">
    <property type="term" value="F:transcription coregulator activity"/>
    <property type="evidence" value="ECO:0007669"/>
    <property type="project" value="InterPro"/>
</dbReference>
<evidence type="ECO:0000256" key="6">
    <source>
        <dbReference type="ARBA" id="ARBA00022927"/>
    </source>
</evidence>
<evidence type="ECO:0000256" key="17">
    <source>
        <dbReference type="SAM" id="Phobius"/>
    </source>
</evidence>
<evidence type="ECO:0000256" key="16">
    <source>
        <dbReference type="SAM" id="MobiDB-lite"/>
    </source>
</evidence>
<evidence type="ECO:0000256" key="5">
    <source>
        <dbReference type="ARBA" id="ARBA00022692"/>
    </source>
</evidence>
<dbReference type="SUPFAM" id="SSF47661">
    <property type="entry name" value="t-snare proteins"/>
    <property type="match status" value="1"/>
</dbReference>
<keyword evidence="14" id="KW-0010">Activator</keyword>
<name>A0A8S1ZIG4_ARAAE</name>
<evidence type="ECO:0000256" key="12">
    <source>
        <dbReference type="ARBA" id="ARBA00023242"/>
    </source>
</evidence>
<keyword evidence="4" id="KW-0813">Transport</keyword>
<dbReference type="EMBL" id="LR999451">
    <property type="protein sequence ID" value="CAE5958493.1"/>
    <property type="molecule type" value="Genomic_DNA"/>
</dbReference>
<keyword evidence="12 14" id="KW-0539">Nucleus</keyword>
<dbReference type="GO" id="GO:0006357">
    <property type="term" value="P:regulation of transcription by RNA polymerase II"/>
    <property type="evidence" value="ECO:0007669"/>
    <property type="project" value="InterPro"/>
</dbReference>
<comment type="subcellular location">
    <subcellularLocation>
        <location evidence="1 14">Nucleus</location>
    </subcellularLocation>
    <subcellularLocation>
        <location evidence="13">Prevacuolar compartment membrane</location>
        <topology evidence="13">Single-pass type IV membrane protein</topology>
    </subcellularLocation>
</comment>
<dbReference type="GO" id="GO:0006906">
    <property type="term" value="P:vesicle fusion"/>
    <property type="evidence" value="ECO:0007669"/>
    <property type="project" value="TreeGrafter"/>
</dbReference>
<evidence type="ECO:0000259" key="18">
    <source>
        <dbReference type="Pfam" id="PF05008"/>
    </source>
</evidence>
<protein>
    <recommendedName>
        <fullName evidence="14">Mediator of RNA polymerase II transcription subunit 10</fullName>
    </recommendedName>
    <alternativeName>
        <fullName evidence="14">Mediator complex subunit 10</fullName>
    </alternativeName>
</protein>
<feature type="compositionally biased region" description="Polar residues" evidence="16">
    <location>
        <begin position="17"/>
        <end position="34"/>
    </location>
</feature>
<keyword evidence="10 17" id="KW-0472">Membrane</keyword>
<dbReference type="GO" id="GO:0031201">
    <property type="term" value="C:SNARE complex"/>
    <property type="evidence" value="ECO:0007669"/>
    <property type="project" value="TreeGrafter"/>
</dbReference>
<dbReference type="GO" id="GO:0005794">
    <property type="term" value="C:Golgi apparatus"/>
    <property type="evidence" value="ECO:0007669"/>
    <property type="project" value="TreeGrafter"/>
</dbReference>
<dbReference type="InterPro" id="IPR038407">
    <property type="entry name" value="v-SNARE_N_sf"/>
</dbReference>
<evidence type="ECO:0000313" key="20">
    <source>
        <dbReference type="Proteomes" id="UP000682877"/>
    </source>
</evidence>
<dbReference type="InterPro" id="IPR007705">
    <property type="entry name" value="Vesicle_trsprt_v-SNARE_N"/>
</dbReference>
<gene>
    <name evidence="14" type="primary">MED10</name>
    <name evidence="19" type="ORF">AARE701A_LOCUS2085</name>
</gene>
<keyword evidence="6" id="KW-0653">Protein transport</keyword>
<evidence type="ECO:0000256" key="13">
    <source>
        <dbReference type="ARBA" id="ARBA00060376"/>
    </source>
</evidence>
<organism evidence="19 20">
    <name type="scientific">Arabidopsis arenosa</name>
    <name type="common">Sand rock-cress</name>
    <name type="synonym">Cardaminopsis arenosa</name>
    <dbReference type="NCBI Taxonomy" id="38785"/>
    <lineage>
        <taxon>Eukaryota</taxon>
        <taxon>Viridiplantae</taxon>
        <taxon>Streptophyta</taxon>
        <taxon>Embryophyta</taxon>
        <taxon>Tracheophyta</taxon>
        <taxon>Spermatophyta</taxon>
        <taxon>Magnoliopsida</taxon>
        <taxon>eudicotyledons</taxon>
        <taxon>Gunneridae</taxon>
        <taxon>Pentapetalae</taxon>
        <taxon>rosids</taxon>
        <taxon>malvids</taxon>
        <taxon>Brassicales</taxon>
        <taxon>Brassicaceae</taxon>
        <taxon>Camelineae</taxon>
        <taxon>Arabidopsis</taxon>
    </lineage>
</organism>
<dbReference type="Pfam" id="PF09748">
    <property type="entry name" value="Med10"/>
    <property type="match status" value="1"/>
</dbReference>
<dbReference type="FunFam" id="1.20.5.110:FF:000002">
    <property type="entry name" value="Vesicle transport through interaction with t-SNAREsB"/>
    <property type="match status" value="1"/>
</dbReference>
<dbReference type="Gene3D" id="1.20.5.110">
    <property type="match status" value="1"/>
</dbReference>
<feature type="region of interest" description="Disordered" evidence="16">
    <location>
        <begin position="1"/>
        <end position="34"/>
    </location>
</feature>
<dbReference type="PANTHER" id="PTHR21230:SF66">
    <property type="entry name" value="VESICLE TRANSPORT V-SNARE 12"/>
    <property type="match status" value="1"/>
</dbReference>
<evidence type="ECO:0000256" key="11">
    <source>
        <dbReference type="ARBA" id="ARBA00023163"/>
    </source>
</evidence>
<dbReference type="PANTHER" id="PTHR21230">
    <property type="entry name" value="VESICLE TRANSPORT V-SNARE PROTEIN VTI1-RELATED"/>
    <property type="match status" value="1"/>
</dbReference>
<comment type="similarity">
    <text evidence="2 14">Belongs to the Mediator complex subunit 10 family.</text>
</comment>
<evidence type="ECO:0000256" key="2">
    <source>
        <dbReference type="ARBA" id="ARBA00005389"/>
    </source>
</evidence>
<evidence type="ECO:0000256" key="10">
    <source>
        <dbReference type="ARBA" id="ARBA00023136"/>
    </source>
</evidence>
<dbReference type="AlphaFoldDB" id="A0A8S1ZIG4"/>
<dbReference type="FunFam" id="1.20.58.400:FF:000001">
    <property type="entry name" value="Vesicle transport through interaction with t-SNAREs homolog 1A"/>
    <property type="match status" value="1"/>
</dbReference>
<accession>A0A8S1ZIG4</accession>
<keyword evidence="5 17" id="KW-0812">Transmembrane</keyword>
<dbReference type="Gene3D" id="1.20.58.400">
    <property type="entry name" value="t-snare proteins"/>
    <property type="match status" value="1"/>
</dbReference>
<keyword evidence="8 14" id="KW-0805">Transcription regulation</keyword>
<evidence type="ECO:0000256" key="3">
    <source>
        <dbReference type="ARBA" id="ARBA00006108"/>
    </source>
</evidence>
<dbReference type="GO" id="GO:0006886">
    <property type="term" value="P:intracellular protein transport"/>
    <property type="evidence" value="ECO:0007669"/>
    <property type="project" value="InterPro"/>
</dbReference>
<evidence type="ECO:0000313" key="19">
    <source>
        <dbReference type="EMBL" id="CAE5958493.1"/>
    </source>
</evidence>
<dbReference type="Proteomes" id="UP000682877">
    <property type="component" value="Chromosome 1"/>
</dbReference>
<proteinExistence type="inferred from homology"/>
<keyword evidence="20" id="KW-1185">Reference proteome</keyword>
<dbReference type="GO" id="GO:0005484">
    <property type="term" value="F:SNAP receptor activity"/>
    <property type="evidence" value="ECO:0007669"/>
    <property type="project" value="TreeGrafter"/>
</dbReference>